<dbReference type="AlphaFoldDB" id="A0A830FRY9"/>
<evidence type="ECO:0000313" key="1">
    <source>
        <dbReference type="EMBL" id="GGM52630.1"/>
    </source>
</evidence>
<comment type="caution">
    <text evidence="1">The sequence shown here is derived from an EMBL/GenBank/DDBJ whole genome shotgun (WGS) entry which is preliminary data.</text>
</comment>
<protein>
    <submittedName>
        <fullName evidence="1">Uncharacterized protein</fullName>
    </submittedName>
</protein>
<proteinExistence type="predicted"/>
<dbReference type="EMBL" id="BMON01000010">
    <property type="protein sequence ID" value="GGM52630.1"/>
    <property type="molecule type" value="Genomic_DNA"/>
</dbReference>
<dbReference type="RefSeq" id="WP_188854133.1">
    <property type="nucleotide sequence ID" value="NZ_BMON01000010.1"/>
</dbReference>
<dbReference type="Proteomes" id="UP000656367">
    <property type="component" value="Unassembled WGS sequence"/>
</dbReference>
<evidence type="ECO:0000313" key="2">
    <source>
        <dbReference type="Proteomes" id="UP000656367"/>
    </source>
</evidence>
<sequence length="124" mass="13539">MSQPTLAPDAAQVMTGHPDAMANVPTDAFVLADLSAAESKRLVKRLADSRALSTEFITTDDGVEVVEYELTEMGKARRKAVIDSGYRPLPCDHVGLRNIDGTTFECCWDACSRTFDRSEVDLDA</sequence>
<reference evidence="1" key="1">
    <citation type="journal article" date="2014" name="Int. J. Syst. Evol. Microbiol.">
        <title>Complete genome sequence of Corynebacterium casei LMG S-19264T (=DSM 44701T), isolated from a smear-ripened cheese.</title>
        <authorList>
            <consortium name="US DOE Joint Genome Institute (JGI-PGF)"/>
            <person name="Walter F."/>
            <person name="Albersmeier A."/>
            <person name="Kalinowski J."/>
            <person name="Ruckert C."/>
        </authorList>
    </citation>
    <scope>NUCLEOTIDE SEQUENCE</scope>
    <source>
        <strain evidence="1">JCM 15759</strain>
    </source>
</reference>
<accession>A0A830FRY9</accession>
<gene>
    <name evidence="1" type="ORF">GCM10009006_37220</name>
</gene>
<organism evidence="1 2">
    <name type="scientific">Haloarcula argentinensis</name>
    <dbReference type="NCBI Taxonomy" id="43776"/>
    <lineage>
        <taxon>Archaea</taxon>
        <taxon>Methanobacteriati</taxon>
        <taxon>Methanobacteriota</taxon>
        <taxon>Stenosarchaea group</taxon>
        <taxon>Halobacteria</taxon>
        <taxon>Halobacteriales</taxon>
        <taxon>Haloarculaceae</taxon>
        <taxon>Haloarcula</taxon>
    </lineage>
</organism>
<name>A0A830FRY9_HALAR</name>
<reference evidence="1" key="2">
    <citation type="submission" date="2020-09" db="EMBL/GenBank/DDBJ databases">
        <authorList>
            <person name="Sun Q."/>
            <person name="Ohkuma M."/>
        </authorList>
    </citation>
    <scope>NUCLEOTIDE SEQUENCE</scope>
    <source>
        <strain evidence="1">JCM 15759</strain>
    </source>
</reference>